<dbReference type="InterPro" id="IPR029044">
    <property type="entry name" value="Nucleotide-diphossugar_trans"/>
</dbReference>
<dbReference type="EMBL" id="CP060712">
    <property type="protein sequence ID" value="QNN49909.1"/>
    <property type="molecule type" value="Genomic_DNA"/>
</dbReference>
<evidence type="ECO:0000259" key="2">
    <source>
        <dbReference type="Pfam" id="PF00535"/>
    </source>
</evidence>
<gene>
    <name evidence="3" type="ORF">H9L10_02135</name>
</gene>
<dbReference type="RefSeq" id="WP_166103659.1">
    <property type="nucleotide sequence ID" value="NZ_BMMY01000002.1"/>
</dbReference>
<dbReference type="PANTHER" id="PTHR22916">
    <property type="entry name" value="GLYCOSYLTRANSFERASE"/>
    <property type="match status" value="1"/>
</dbReference>
<reference evidence="3 4" key="1">
    <citation type="submission" date="2020-08" db="EMBL/GenBank/DDBJ databases">
        <title>Genome sequence of Phycicoccus endophyticus JCM 31784T.</title>
        <authorList>
            <person name="Hyun D.-W."/>
            <person name="Bae J.-W."/>
        </authorList>
    </citation>
    <scope>NUCLEOTIDE SEQUENCE [LARGE SCALE GENOMIC DNA]</scope>
    <source>
        <strain evidence="3 4">JCM 31784</strain>
    </source>
</reference>
<name>A0A7G9R2T4_9MICO</name>
<dbReference type="AlphaFoldDB" id="A0A7G9R2T4"/>
<keyword evidence="3" id="KW-0808">Transferase</keyword>
<sequence>MTADSEHRSVPDPSVGVILTTYNGQDHLEEQLDSLLAQVGVSVHIYVFDDGSSDGTVPLLSRYAAAHPESFSIFESSVNSGGTGLNIFRNTTRLPSGHDFLALSDQDDVWLPHKLRRAVDALMENDADLYFSDLVAWDGGLTELSIVTRARPPRARDHLFGGGSAGCTYVLSARFFAHLQDVLRHTDLSGVRRISHDWVIYFLARHDGFNVWAAPEALIKYRIHADSQYGGMSQGGLGAMRRKWRMLRSGFLEDQVYNSLRFARHGTEDREILAAFTRGRWSRVGILMKYRFSLVRKKARFLGLAAAFVASRAVRRGAPLPEGRPQLAEHGTAGGSRGAGPELPR</sequence>
<keyword evidence="4" id="KW-1185">Reference proteome</keyword>
<organism evidence="3 4">
    <name type="scientific">Phycicoccus endophyticus</name>
    <dbReference type="NCBI Taxonomy" id="1690220"/>
    <lineage>
        <taxon>Bacteria</taxon>
        <taxon>Bacillati</taxon>
        <taxon>Actinomycetota</taxon>
        <taxon>Actinomycetes</taxon>
        <taxon>Micrococcales</taxon>
        <taxon>Intrasporangiaceae</taxon>
        <taxon>Phycicoccus</taxon>
    </lineage>
</organism>
<dbReference type="Gene3D" id="3.90.550.10">
    <property type="entry name" value="Spore Coat Polysaccharide Biosynthesis Protein SpsA, Chain A"/>
    <property type="match status" value="1"/>
</dbReference>
<feature type="domain" description="Glycosyltransferase 2-like" evidence="2">
    <location>
        <begin position="17"/>
        <end position="177"/>
    </location>
</feature>
<protein>
    <submittedName>
        <fullName evidence="3">Glycosyltransferase</fullName>
    </submittedName>
</protein>
<accession>A0A7G9R2T4</accession>
<evidence type="ECO:0000256" key="1">
    <source>
        <dbReference type="SAM" id="MobiDB-lite"/>
    </source>
</evidence>
<dbReference type="SUPFAM" id="SSF53448">
    <property type="entry name" value="Nucleotide-diphospho-sugar transferases"/>
    <property type="match status" value="1"/>
</dbReference>
<dbReference type="PANTHER" id="PTHR22916:SF3">
    <property type="entry name" value="UDP-GLCNAC:BETAGAL BETA-1,3-N-ACETYLGLUCOSAMINYLTRANSFERASE-LIKE PROTEIN 1"/>
    <property type="match status" value="1"/>
</dbReference>
<dbReference type="InterPro" id="IPR001173">
    <property type="entry name" value="Glyco_trans_2-like"/>
</dbReference>
<dbReference type="KEGG" id="pei:H9L10_02135"/>
<dbReference type="GO" id="GO:0016758">
    <property type="term" value="F:hexosyltransferase activity"/>
    <property type="evidence" value="ECO:0007669"/>
    <property type="project" value="UniProtKB-ARBA"/>
</dbReference>
<proteinExistence type="predicted"/>
<evidence type="ECO:0000313" key="3">
    <source>
        <dbReference type="EMBL" id="QNN49909.1"/>
    </source>
</evidence>
<feature type="region of interest" description="Disordered" evidence="1">
    <location>
        <begin position="319"/>
        <end position="345"/>
    </location>
</feature>
<dbReference type="Proteomes" id="UP000515976">
    <property type="component" value="Chromosome"/>
</dbReference>
<evidence type="ECO:0000313" key="4">
    <source>
        <dbReference type="Proteomes" id="UP000515976"/>
    </source>
</evidence>
<dbReference type="Pfam" id="PF00535">
    <property type="entry name" value="Glycos_transf_2"/>
    <property type="match status" value="1"/>
</dbReference>